<sequence length="131" mass="13861">MTEPWTITLGALDEKLGIEVLEQSAQRVVATMPVEGNTQSLNRLHGGATAAFAEALGSWCALIHASTQGKVCAGVDLNITHHRGATDGILTGTATPVHLGRTVTSHEIVVTDAQGRRICTARITNQLIDPR</sequence>
<comment type="similarity">
    <text evidence="1">Belongs to the thioesterase PaaI family.</text>
</comment>
<dbReference type="EMBL" id="JAMTCS010000003">
    <property type="protein sequence ID" value="MCP2263953.1"/>
    <property type="molecule type" value="Genomic_DNA"/>
</dbReference>
<proteinExistence type="inferred from homology"/>
<dbReference type="InterPro" id="IPR003736">
    <property type="entry name" value="PAAI_dom"/>
</dbReference>
<accession>A0A9X2G1Z4</accession>
<dbReference type="CDD" id="cd03443">
    <property type="entry name" value="PaaI_thioesterase"/>
    <property type="match status" value="1"/>
</dbReference>
<dbReference type="Proteomes" id="UP001139493">
    <property type="component" value="Unassembled WGS sequence"/>
</dbReference>
<dbReference type="GO" id="GO:0061522">
    <property type="term" value="F:1,4-dihydroxy-2-naphthoyl-CoA thioesterase activity"/>
    <property type="evidence" value="ECO:0007669"/>
    <property type="project" value="TreeGrafter"/>
</dbReference>
<keyword evidence="5" id="KW-1185">Reference proteome</keyword>
<evidence type="ECO:0000313" key="4">
    <source>
        <dbReference type="EMBL" id="MCP2263953.1"/>
    </source>
</evidence>
<gene>
    <name evidence="4" type="ORF">APR03_001289</name>
</gene>
<dbReference type="SUPFAM" id="SSF54637">
    <property type="entry name" value="Thioesterase/thiol ester dehydrase-isomerase"/>
    <property type="match status" value="1"/>
</dbReference>
<evidence type="ECO:0000259" key="3">
    <source>
        <dbReference type="Pfam" id="PF03061"/>
    </source>
</evidence>
<reference evidence="4" key="1">
    <citation type="submission" date="2022-06" db="EMBL/GenBank/DDBJ databases">
        <title>Genomic Encyclopedia of Archaeal and Bacterial Type Strains, Phase II (KMG-II): from individual species to whole genera.</title>
        <authorList>
            <person name="Goeker M."/>
        </authorList>
    </citation>
    <scope>NUCLEOTIDE SEQUENCE</scope>
    <source>
        <strain evidence="4">DSM 26652</strain>
    </source>
</reference>
<evidence type="ECO:0000313" key="5">
    <source>
        <dbReference type="Proteomes" id="UP001139493"/>
    </source>
</evidence>
<dbReference type="InterPro" id="IPR029069">
    <property type="entry name" value="HotDog_dom_sf"/>
</dbReference>
<keyword evidence="2" id="KW-0378">Hydrolase</keyword>
<dbReference type="RefSeq" id="WP_253833825.1">
    <property type="nucleotide sequence ID" value="NZ_JAMTCS010000003.1"/>
</dbReference>
<dbReference type="InterPro" id="IPR006683">
    <property type="entry name" value="Thioestr_dom"/>
</dbReference>
<name>A0A9X2G1Z4_9MICO</name>
<comment type="caution">
    <text evidence="4">The sequence shown here is derived from an EMBL/GenBank/DDBJ whole genome shotgun (WGS) entry which is preliminary data.</text>
</comment>
<evidence type="ECO:0000256" key="2">
    <source>
        <dbReference type="ARBA" id="ARBA00022801"/>
    </source>
</evidence>
<dbReference type="GO" id="GO:0005829">
    <property type="term" value="C:cytosol"/>
    <property type="evidence" value="ECO:0007669"/>
    <property type="project" value="TreeGrafter"/>
</dbReference>
<dbReference type="Gene3D" id="3.10.129.10">
    <property type="entry name" value="Hotdog Thioesterase"/>
    <property type="match status" value="1"/>
</dbReference>
<dbReference type="NCBIfam" id="TIGR00369">
    <property type="entry name" value="unchar_dom_1"/>
    <property type="match status" value="1"/>
</dbReference>
<organism evidence="4 5">
    <name type="scientific">Promicromonospora thailandica</name>
    <dbReference type="NCBI Taxonomy" id="765201"/>
    <lineage>
        <taxon>Bacteria</taxon>
        <taxon>Bacillati</taxon>
        <taxon>Actinomycetota</taxon>
        <taxon>Actinomycetes</taxon>
        <taxon>Micrococcales</taxon>
        <taxon>Promicromonosporaceae</taxon>
        <taxon>Promicromonospora</taxon>
    </lineage>
</organism>
<evidence type="ECO:0000256" key="1">
    <source>
        <dbReference type="ARBA" id="ARBA00008324"/>
    </source>
</evidence>
<protein>
    <submittedName>
        <fullName evidence="4">Domain 1-containing protein</fullName>
    </submittedName>
</protein>
<dbReference type="PANTHER" id="PTHR43240:SF5">
    <property type="entry name" value="1,4-DIHYDROXY-2-NAPHTHOYL-COA THIOESTERASE 1"/>
    <property type="match status" value="1"/>
</dbReference>
<dbReference type="AlphaFoldDB" id="A0A9X2G1Z4"/>
<dbReference type="PANTHER" id="PTHR43240">
    <property type="entry name" value="1,4-DIHYDROXY-2-NAPHTHOYL-COA THIOESTERASE 1"/>
    <property type="match status" value="1"/>
</dbReference>
<feature type="domain" description="Thioesterase" evidence="3">
    <location>
        <begin position="43"/>
        <end position="119"/>
    </location>
</feature>
<dbReference type="Pfam" id="PF03061">
    <property type="entry name" value="4HBT"/>
    <property type="match status" value="1"/>
</dbReference>